<accession>A0ABU5F395</accession>
<gene>
    <name evidence="1" type="ORF">R5W23_001838</name>
</gene>
<name>A0ABU5F395_9BACT</name>
<keyword evidence="2" id="KW-1185">Reference proteome</keyword>
<dbReference type="RefSeq" id="WP_320687138.1">
    <property type="nucleotide sequence ID" value="NZ_JAXBLV010000180.1"/>
</dbReference>
<dbReference type="EMBL" id="JAXBLV010000180">
    <property type="protein sequence ID" value="MDY3560593.1"/>
    <property type="molecule type" value="Genomic_DNA"/>
</dbReference>
<sequence length="120" mass="13155">MYDSEGLVVGLWRDSSRRLTFDLPSVSAEEYPAVCRRVADAFGLAPAGDIVIRPEQMFWDVRRGEQAVGLDWDIWMEFMAVAKSATSEPLVTDIAAWLDARPEAGPVTATAPPASPSDTR</sequence>
<reference evidence="2" key="1">
    <citation type="journal article" date="2023" name="Mar. Drugs">
        <title>Gemmata algarum, a Novel Planctomycete Isolated from an Algal Mat, Displays Antimicrobial Activity.</title>
        <authorList>
            <person name="Kumar G."/>
            <person name="Kallscheuer N."/>
            <person name="Kashif M."/>
            <person name="Ahamad S."/>
            <person name="Jagadeeshwari U."/>
            <person name="Pannikurungottu S."/>
            <person name="Haufschild T."/>
            <person name="Kabuu M."/>
            <person name="Sasikala C."/>
            <person name="Jogler C."/>
            <person name="Ramana C."/>
        </authorList>
    </citation>
    <scope>NUCLEOTIDE SEQUENCE [LARGE SCALE GENOMIC DNA]</scope>
    <source>
        <strain evidence="2">JC673</strain>
    </source>
</reference>
<evidence type="ECO:0000313" key="2">
    <source>
        <dbReference type="Proteomes" id="UP001272242"/>
    </source>
</evidence>
<proteinExistence type="predicted"/>
<dbReference type="Proteomes" id="UP001272242">
    <property type="component" value="Unassembled WGS sequence"/>
</dbReference>
<protein>
    <submittedName>
        <fullName evidence="1">Uncharacterized protein</fullName>
    </submittedName>
</protein>
<comment type="caution">
    <text evidence="1">The sequence shown here is derived from an EMBL/GenBank/DDBJ whole genome shotgun (WGS) entry which is preliminary data.</text>
</comment>
<organism evidence="1 2">
    <name type="scientific">Gemmata algarum</name>
    <dbReference type="NCBI Taxonomy" id="2975278"/>
    <lineage>
        <taxon>Bacteria</taxon>
        <taxon>Pseudomonadati</taxon>
        <taxon>Planctomycetota</taxon>
        <taxon>Planctomycetia</taxon>
        <taxon>Gemmatales</taxon>
        <taxon>Gemmataceae</taxon>
        <taxon>Gemmata</taxon>
    </lineage>
</organism>
<evidence type="ECO:0000313" key="1">
    <source>
        <dbReference type="EMBL" id="MDY3560593.1"/>
    </source>
</evidence>